<accession>A0A2T5IT94</accession>
<comment type="caution">
    <text evidence="2">The sequence shown here is derived from an EMBL/GenBank/DDBJ whole genome shotgun (WGS) entry which is preliminary data.</text>
</comment>
<evidence type="ECO:0008006" key="4">
    <source>
        <dbReference type="Google" id="ProtNLM"/>
    </source>
</evidence>
<dbReference type="Pfam" id="PF03237">
    <property type="entry name" value="Terminase_6N"/>
    <property type="match status" value="1"/>
</dbReference>
<dbReference type="RefSeq" id="WP_107866924.1">
    <property type="nucleotide sequence ID" value="NZ_QAON01000024.1"/>
</dbReference>
<proteinExistence type="predicted"/>
<evidence type="ECO:0000313" key="3">
    <source>
        <dbReference type="Proteomes" id="UP000244223"/>
    </source>
</evidence>
<dbReference type="EMBL" id="QAON01000024">
    <property type="protein sequence ID" value="PTQ87084.1"/>
    <property type="molecule type" value="Genomic_DNA"/>
</dbReference>
<organism evidence="2 3">
    <name type="scientific">Agitococcus lubricus</name>
    <dbReference type="NCBI Taxonomy" id="1077255"/>
    <lineage>
        <taxon>Bacteria</taxon>
        <taxon>Pseudomonadati</taxon>
        <taxon>Pseudomonadota</taxon>
        <taxon>Gammaproteobacteria</taxon>
        <taxon>Moraxellales</taxon>
        <taxon>Moraxellaceae</taxon>
        <taxon>Agitococcus</taxon>
    </lineage>
</organism>
<feature type="region of interest" description="Disordered" evidence="1">
    <location>
        <begin position="494"/>
        <end position="514"/>
    </location>
</feature>
<evidence type="ECO:0000256" key="1">
    <source>
        <dbReference type="SAM" id="MobiDB-lite"/>
    </source>
</evidence>
<protein>
    <recommendedName>
        <fullName evidence="4">Terminase family protein</fullName>
    </recommendedName>
</protein>
<sequence length="514" mass="58458">MQKKKTLLDDPRWWDFIEKYAYDIGRFAVEVCGMNDIDNQAPTWQQFDLFDLAQENGCRVSVSSGHGSGKTRSAGIIALWHLCCYANSIFMFSSPTMAQLREEVWKEITICHTFMANSEFAWLADYIEVKTESVYIKGHKKTWYVIAKTAPKGKPENMAGKHGDWYMVWVDEASGVADANFGVITGALTDKRNRMVITSQPTRGNGFFYDTHHSLSKDQGGVWDKLVFNSEESPIVSDEFIAEKLIQYGGRDNPEYQIKVLGKFPDRTDIYLNSEAQVTWRMGKSVIGPEMGYGYLICVDVGAGEYRDYSAIIVVRVTGYGDHGEQARRVELVDVPLYSNSRDLTFLSGKILEVYTEYENANVLIDRGGMGVAVCQNLENLGVPVTRVNWGDPCFNNELRKRFVNQRAQALVMLARAIKEERLGFLDQRYQTQLLQQGSRIPYFFDEKARYKIMDKQSMLSEGIKSPDLWDALAFAFLEGAYYTLSEKSRQISQSTKKAQKESIKAKLRASLNK</sequence>
<keyword evidence="3" id="KW-1185">Reference proteome</keyword>
<gene>
    <name evidence="2" type="ORF">C8N29_1246</name>
</gene>
<name>A0A2T5IT94_9GAMM</name>
<dbReference type="Gene3D" id="3.30.420.240">
    <property type="match status" value="1"/>
</dbReference>
<dbReference type="OrthoDB" id="9775154at2"/>
<dbReference type="InterPro" id="IPR027417">
    <property type="entry name" value="P-loop_NTPase"/>
</dbReference>
<evidence type="ECO:0000313" key="2">
    <source>
        <dbReference type="EMBL" id="PTQ87084.1"/>
    </source>
</evidence>
<reference evidence="2 3" key="1">
    <citation type="submission" date="2018-04" db="EMBL/GenBank/DDBJ databases">
        <title>Genomic Encyclopedia of Archaeal and Bacterial Type Strains, Phase II (KMG-II): from individual species to whole genera.</title>
        <authorList>
            <person name="Goeker M."/>
        </authorList>
    </citation>
    <scope>NUCLEOTIDE SEQUENCE [LARGE SCALE GENOMIC DNA]</scope>
    <source>
        <strain evidence="2 3">DSM 5822</strain>
    </source>
</reference>
<dbReference type="AlphaFoldDB" id="A0A2T5IT94"/>
<dbReference type="Proteomes" id="UP000244223">
    <property type="component" value="Unassembled WGS sequence"/>
</dbReference>
<dbReference type="Gene3D" id="3.40.50.300">
    <property type="entry name" value="P-loop containing nucleotide triphosphate hydrolases"/>
    <property type="match status" value="1"/>
</dbReference>